<sequence length="347" mass="38504">MINVHKRALVTGGCGFVGRHLVRDLLADGAEVWILDNLFTGKHPDTWLLGYQKHKGNDALVYKKNNGKVVFYNEDTIDFFRKQIGNDPRAIPHFNEVYHLAAIVGGRAVLIEENPILVATNKVIDALFFQWVVANKERIGRVLYVSTCVAYPKAMQARGKHMAMKEEYLSFVDSGFVGLPESIYGWIKLTGEYLAKTTADKYGVSVVCARPFSGYGEEQDLDYPIPSIAARAACRENPLTVWGSGDQGRDFIYIDDFVSALRLAIQKVSDGSAVNIGTGKLTTFKEVARIMAELEGYNPEIIGLSDKAEGSFAAYSDSTYLVGLGWTPTHTIHAGFKKVFEYVKKNL</sequence>
<dbReference type="AlphaFoldDB" id="A0A1F5WEN6"/>
<evidence type="ECO:0000313" key="3">
    <source>
        <dbReference type="EMBL" id="OGF74054.1"/>
    </source>
</evidence>
<dbReference type="Gene3D" id="3.90.25.10">
    <property type="entry name" value="UDP-galactose 4-epimerase, domain 1"/>
    <property type="match status" value="1"/>
</dbReference>
<proteinExistence type="inferred from homology"/>
<gene>
    <name evidence="3" type="ORF">A3J56_01800</name>
</gene>
<feature type="domain" description="NAD-dependent epimerase/dehydratase" evidence="2">
    <location>
        <begin position="8"/>
        <end position="277"/>
    </location>
</feature>
<protein>
    <recommendedName>
        <fullName evidence="2">NAD-dependent epimerase/dehydratase domain-containing protein</fullName>
    </recommendedName>
</protein>
<dbReference type="Proteomes" id="UP000178406">
    <property type="component" value="Unassembled WGS sequence"/>
</dbReference>
<comment type="similarity">
    <text evidence="1">Belongs to the NAD(P)-dependent epimerase/dehydratase family.</text>
</comment>
<comment type="caution">
    <text evidence="3">The sequence shown here is derived from an EMBL/GenBank/DDBJ whole genome shotgun (WGS) entry which is preliminary data.</text>
</comment>
<evidence type="ECO:0000256" key="1">
    <source>
        <dbReference type="ARBA" id="ARBA00007637"/>
    </source>
</evidence>
<dbReference type="Pfam" id="PF01370">
    <property type="entry name" value="Epimerase"/>
    <property type="match status" value="1"/>
</dbReference>
<organism evidence="3 4">
    <name type="scientific">Candidatus Giovannonibacteria bacterium RIFCSPHIGHO2_02_FULL_46_20</name>
    <dbReference type="NCBI Taxonomy" id="1798338"/>
    <lineage>
        <taxon>Bacteria</taxon>
        <taxon>Candidatus Giovannoniibacteriota</taxon>
    </lineage>
</organism>
<dbReference type="EMBL" id="MFHQ01000030">
    <property type="protein sequence ID" value="OGF74054.1"/>
    <property type="molecule type" value="Genomic_DNA"/>
</dbReference>
<dbReference type="STRING" id="1798338.A3J56_01800"/>
<dbReference type="InterPro" id="IPR001509">
    <property type="entry name" value="Epimerase_deHydtase"/>
</dbReference>
<accession>A0A1F5WEN6</accession>
<dbReference type="Gene3D" id="3.40.50.720">
    <property type="entry name" value="NAD(P)-binding Rossmann-like Domain"/>
    <property type="match status" value="1"/>
</dbReference>
<reference evidence="3 4" key="1">
    <citation type="journal article" date="2016" name="Nat. Commun.">
        <title>Thousands of microbial genomes shed light on interconnected biogeochemical processes in an aquifer system.</title>
        <authorList>
            <person name="Anantharaman K."/>
            <person name="Brown C.T."/>
            <person name="Hug L.A."/>
            <person name="Sharon I."/>
            <person name="Castelle C.J."/>
            <person name="Probst A.J."/>
            <person name="Thomas B.C."/>
            <person name="Singh A."/>
            <person name="Wilkins M.J."/>
            <person name="Karaoz U."/>
            <person name="Brodie E.L."/>
            <person name="Williams K.H."/>
            <person name="Hubbard S.S."/>
            <person name="Banfield J.F."/>
        </authorList>
    </citation>
    <scope>NUCLEOTIDE SEQUENCE [LARGE SCALE GENOMIC DNA]</scope>
</reference>
<evidence type="ECO:0000259" key="2">
    <source>
        <dbReference type="Pfam" id="PF01370"/>
    </source>
</evidence>
<dbReference type="PANTHER" id="PTHR43000">
    <property type="entry name" value="DTDP-D-GLUCOSE 4,6-DEHYDRATASE-RELATED"/>
    <property type="match status" value="1"/>
</dbReference>
<dbReference type="InterPro" id="IPR036291">
    <property type="entry name" value="NAD(P)-bd_dom_sf"/>
</dbReference>
<evidence type="ECO:0000313" key="4">
    <source>
        <dbReference type="Proteomes" id="UP000178406"/>
    </source>
</evidence>
<name>A0A1F5WEN6_9BACT</name>
<dbReference type="SUPFAM" id="SSF51735">
    <property type="entry name" value="NAD(P)-binding Rossmann-fold domains"/>
    <property type="match status" value="1"/>
</dbReference>